<proteinExistence type="predicted"/>
<reference evidence="1 2" key="1">
    <citation type="submission" date="2018-09" db="EMBL/GenBank/DDBJ databases">
        <authorList>
            <person name="Postec A."/>
        </authorList>
    </citation>
    <scope>NUCLEOTIDE SEQUENCE [LARGE SCALE GENOMIC DNA]</scope>
    <source>
        <strain evidence="1">70B-A</strain>
    </source>
</reference>
<dbReference type="AlphaFoldDB" id="A0A3P7P1X2"/>
<dbReference type="OrthoDB" id="9802329at2"/>
<dbReference type="Proteomes" id="UP000279029">
    <property type="component" value="Chromosome"/>
</dbReference>
<evidence type="ECO:0000313" key="1">
    <source>
        <dbReference type="EMBL" id="VDN47490.1"/>
    </source>
</evidence>
<keyword evidence="2" id="KW-1185">Reference proteome</keyword>
<name>A0A3P7P1X2_9FIRM</name>
<sequence>MTTKIQFISMSMEFDGFVVYNLCDLEPHMVIRYIKETKQTRQREVLCELRNIFRYLERTDLTSAIAGIAPRIHKIIPLLTDEECKNWNQLLLMAR</sequence>
<gene>
    <name evidence="1" type="ORF">PATL70BA_1603</name>
</gene>
<protein>
    <submittedName>
        <fullName evidence="1">Uncharacterized protein</fullName>
    </submittedName>
</protein>
<dbReference type="RefSeq" id="WP_145985032.1">
    <property type="nucleotide sequence ID" value="NZ_LR130778.1"/>
</dbReference>
<dbReference type="EMBL" id="LR130778">
    <property type="protein sequence ID" value="VDN47490.1"/>
    <property type="molecule type" value="Genomic_DNA"/>
</dbReference>
<accession>A0A3P7P1X2</accession>
<dbReference type="KEGG" id="cbar:PATL70BA_1603"/>
<evidence type="ECO:0000313" key="2">
    <source>
        <dbReference type="Proteomes" id="UP000279029"/>
    </source>
</evidence>
<organism evidence="1 2">
    <name type="scientific">Petrocella atlantisensis</name>
    <dbReference type="NCBI Taxonomy" id="2173034"/>
    <lineage>
        <taxon>Bacteria</taxon>
        <taxon>Bacillati</taxon>
        <taxon>Bacillota</taxon>
        <taxon>Clostridia</taxon>
        <taxon>Lachnospirales</taxon>
        <taxon>Vallitaleaceae</taxon>
        <taxon>Petrocella</taxon>
    </lineage>
</organism>